<dbReference type="EMBL" id="PIFK01000018">
    <property type="protein sequence ID" value="PTP35342.1"/>
    <property type="molecule type" value="Genomic_DNA"/>
</dbReference>
<protein>
    <submittedName>
        <fullName evidence="1">Uncharacterized protein</fullName>
    </submittedName>
</protein>
<name>A0A2T5EW30_VIBSP</name>
<organism evidence="1 2">
    <name type="scientific">Vibrio splendidus</name>
    <dbReference type="NCBI Taxonomy" id="29497"/>
    <lineage>
        <taxon>Bacteria</taxon>
        <taxon>Pseudomonadati</taxon>
        <taxon>Pseudomonadota</taxon>
        <taxon>Gammaproteobacteria</taxon>
        <taxon>Vibrionales</taxon>
        <taxon>Vibrionaceae</taxon>
        <taxon>Vibrio</taxon>
    </lineage>
</organism>
<reference evidence="1 2" key="1">
    <citation type="submission" date="2017-11" db="EMBL/GenBank/DDBJ databases">
        <title>Population delineation of vibrios coincides with oyster pathogenicity.</title>
        <authorList>
            <person name="Bruto M."/>
            <person name="Labreuche Y."/>
            <person name="James A."/>
            <person name="Piel D."/>
            <person name="Chenivesse S."/>
            <person name="Petton B."/>
            <person name="Polz M.F."/>
            <person name="Le Roux F."/>
        </authorList>
    </citation>
    <scope>NUCLEOTIDE SEQUENCE [LARGE SCALE GENOMIC DNA]</scope>
    <source>
        <strain evidence="1 2">FF_144</strain>
    </source>
</reference>
<evidence type="ECO:0000313" key="1">
    <source>
        <dbReference type="EMBL" id="PTP35342.1"/>
    </source>
</evidence>
<dbReference type="Proteomes" id="UP000244197">
    <property type="component" value="Unassembled WGS sequence"/>
</dbReference>
<gene>
    <name evidence="1" type="ORF">CWO07_10455</name>
</gene>
<accession>A0A2T5EW30</accession>
<evidence type="ECO:0000313" key="2">
    <source>
        <dbReference type="Proteomes" id="UP000244197"/>
    </source>
</evidence>
<comment type="caution">
    <text evidence="1">The sequence shown here is derived from an EMBL/GenBank/DDBJ whole genome shotgun (WGS) entry which is preliminary data.</text>
</comment>
<proteinExistence type="predicted"/>
<dbReference type="AlphaFoldDB" id="A0A2T5EW30"/>
<sequence length="723" mass="82103">MSFAKKLAFIKDCYGDSVYKGTLTLFEGKGYDCKSKITKLFVVYSNILSPTLDNKVNADLISCLKLIATDLSQRYTHKTVCGTYCTFKNHILKLIKSSHIEWPPISKDLESFFNKGLSQKLYDELKDFFIPEDISSGFRHIRKKDEVFEETLRNTCSPEIADRLREHVRSYKKKVSEKVRSQLIDFLNQISGAKNDWYNHPMIIQGELVKFRGNSLDRYNRNTVYQNFYHLKKSVQVLIDHGLLPSEIDLPDNLRQSSATIRERSNNPVMSEVNLYDKTKIDEYKSAPAFLEHLQEDIQTNLTTLIKKSQEIVYEGYHTFLLGQGVVAQYDDFIERMLDKGLEGGTVTDDKYFLDSGDIWWPKQNETDFLTAKRVAYFYEHYELYLSGQEAAKNSDLKVNSKVTQYLGLTLEVASAMQAIIVEEIGINPFSLYYVLISSDGLGREFVQVTDEGSVRLRALKRRAKHAKTRTIKGSLAKLSEVEITEIDAATCLKMALEMTSRARAFSKMQNLWLCRTLQGVSVISDSAFQDNFNKLRAKLPSENKALQDATLKKIRVSKGVLIFLESKGDSIKTATYLGNEIETSLSRYIPSYLSELIYRIKIRSFQNLLLYMAISSDESPSESLNISESEFKSRLKVAFSNPGMGGDLYDGLVNPIIESGVSDERYFCVSSKNIELALNYIKDGEDPKLKGDCIAAISAIAESSVIMKKMLRSAQLAVQSSE</sequence>